<reference evidence="1" key="1">
    <citation type="submission" date="2021-02" db="EMBL/GenBank/DDBJ databases">
        <authorList>
            <person name="Nowell W R."/>
        </authorList>
    </citation>
    <scope>NUCLEOTIDE SEQUENCE</scope>
</reference>
<dbReference type="InterPro" id="IPR021109">
    <property type="entry name" value="Peptidase_aspartic_dom_sf"/>
</dbReference>
<sequence length="153" mass="16822">MIDTGANRAFISLQALPRSHTQQLNNKQQRSASLANGHTSLSILGTLELCIGISDTSTMIRGYVVKELCAECFLGMDFISKYKLIINAEERTVTLCNDAKCITITFDVSHRKIRHPARTIRCAYIPPKRIVSIPVNVKISSATLSIGATITND</sequence>
<feature type="non-terminal residue" evidence="1">
    <location>
        <position position="153"/>
    </location>
</feature>
<comment type="caution">
    <text evidence="1">The sequence shown here is derived from an EMBL/GenBank/DDBJ whole genome shotgun (WGS) entry which is preliminary data.</text>
</comment>
<protein>
    <submittedName>
        <fullName evidence="1">Uncharacterized protein</fullName>
    </submittedName>
</protein>
<gene>
    <name evidence="1" type="ORF">XAT740_LOCUS63988</name>
</gene>
<dbReference type="EMBL" id="CAJNOR010021024">
    <property type="protein sequence ID" value="CAF1690989.1"/>
    <property type="molecule type" value="Genomic_DNA"/>
</dbReference>
<dbReference type="AlphaFoldDB" id="A0A816HS65"/>
<evidence type="ECO:0000313" key="1">
    <source>
        <dbReference type="EMBL" id="CAF1690989.1"/>
    </source>
</evidence>
<dbReference type="Gene3D" id="2.40.70.10">
    <property type="entry name" value="Acid Proteases"/>
    <property type="match status" value="1"/>
</dbReference>
<dbReference type="Proteomes" id="UP000663828">
    <property type="component" value="Unassembled WGS sequence"/>
</dbReference>
<dbReference type="Pfam" id="PF13975">
    <property type="entry name" value="gag-asp_proteas"/>
    <property type="match status" value="1"/>
</dbReference>
<accession>A0A816HS65</accession>
<proteinExistence type="predicted"/>
<dbReference type="SUPFAM" id="SSF50630">
    <property type="entry name" value="Acid proteases"/>
    <property type="match status" value="1"/>
</dbReference>
<name>A0A816HS65_ADIRI</name>
<dbReference type="CDD" id="cd00303">
    <property type="entry name" value="retropepsin_like"/>
    <property type="match status" value="1"/>
</dbReference>
<keyword evidence="2" id="KW-1185">Reference proteome</keyword>
<evidence type="ECO:0000313" key="2">
    <source>
        <dbReference type="Proteomes" id="UP000663828"/>
    </source>
</evidence>
<organism evidence="1 2">
    <name type="scientific">Adineta ricciae</name>
    <name type="common">Rotifer</name>
    <dbReference type="NCBI Taxonomy" id="249248"/>
    <lineage>
        <taxon>Eukaryota</taxon>
        <taxon>Metazoa</taxon>
        <taxon>Spiralia</taxon>
        <taxon>Gnathifera</taxon>
        <taxon>Rotifera</taxon>
        <taxon>Eurotatoria</taxon>
        <taxon>Bdelloidea</taxon>
        <taxon>Adinetida</taxon>
        <taxon>Adinetidae</taxon>
        <taxon>Adineta</taxon>
    </lineage>
</organism>